<keyword evidence="3" id="KW-0732">Signal</keyword>
<reference evidence="4" key="1">
    <citation type="journal article" date="2023" name="Mol. Phylogenet. Evol.">
        <title>Genome-scale phylogeny and comparative genomics of the fungal order Sordariales.</title>
        <authorList>
            <person name="Hensen N."/>
            <person name="Bonometti L."/>
            <person name="Westerberg I."/>
            <person name="Brannstrom I.O."/>
            <person name="Guillou S."/>
            <person name="Cros-Aarteil S."/>
            <person name="Calhoun S."/>
            <person name="Haridas S."/>
            <person name="Kuo A."/>
            <person name="Mondo S."/>
            <person name="Pangilinan J."/>
            <person name="Riley R."/>
            <person name="LaButti K."/>
            <person name="Andreopoulos B."/>
            <person name="Lipzen A."/>
            <person name="Chen C."/>
            <person name="Yan M."/>
            <person name="Daum C."/>
            <person name="Ng V."/>
            <person name="Clum A."/>
            <person name="Steindorff A."/>
            <person name="Ohm R.A."/>
            <person name="Martin F."/>
            <person name="Silar P."/>
            <person name="Natvig D.O."/>
            <person name="Lalanne C."/>
            <person name="Gautier V."/>
            <person name="Ament-Velasquez S.L."/>
            <person name="Kruys A."/>
            <person name="Hutchinson M.I."/>
            <person name="Powell A.J."/>
            <person name="Barry K."/>
            <person name="Miller A.N."/>
            <person name="Grigoriev I.V."/>
            <person name="Debuchy R."/>
            <person name="Gladieux P."/>
            <person name="Hiltunen Thoren M."/>
            <person name="Johannesson H."/>
        </authorList>
    </citation>
    <scope>NUCLEOTIDE SEQUENCE</scope>
    <source>
        <strain evidence="4">FGSC 1904</strain>
    </source>
</reference>
<name>A0AAE0PB02_SORBR</name>
<feature type="region of interest" description="Disordered" evidence="1">
    <location>
        <begin position="62"/>
        <end position="104"/>
    </location>
</feature>
<gene>
    <name evidence="4" type="ORF">B0T20DRAFT_502162</name>
</gene>
<comment type="caution">
    <text evidence="4">The sequence shown here is derived from an EMBL/GenBank/DDBJ whole genome shotgun (WGS) entry which is preliminary data.</text>
</comment>
<feature type="chain" id="PRO_5042230121" evidence="3">
    <location>
        <begin position="21"/>
        <end position="139"/>
    </location>
</feature>
<evidence type="ECO:0000256" key="1">
    <source>
        <dbReference type="SAM" id="MobiDB-lite"/>
    </source>
</evidence>
<evidence type="ECO:0000256" key="3">
    <source>
        <dbReference type="SAM" id="SignalP"/>
    </source>
</evidence>
<keyword evidence="2" id="KW-0472">Membrane</keyword>
<feature type="transmembrane region" description="Helical" evidence="2">
    <location>
        <begin position="113"/>
        <end position="133"/>
    </location>
</feature>
<dbReference type="Proteomes" id="UP001281003">
    <property type="component" value="Unassembled WGS sequence"/>
</dbReference>
<sequence>MHSPLLFRLFVVLLLGVTTAYVLPEPNPLPRDITKATKLDSDIIKARPASVPVYQCSPDISSQLARKQKREEQDSQESPFHVVPMAEGPKVTARDSTEEGHPRLYKRDGGMTAIYAIVPVLVVGFLIGGVIIWRKAHGL</sequence>
<feature type="compositionally biased region" description="Basic and acidic residues" evidence="1">
    <location>
        <begin position="92"/>
        <end position="104"/>
    </location>
</feature>
<reference evidence="4" key="2">
    <citation type="submission" date="2023-07" db="EMBL/GenBank/DDBJ databases">
        <authorList>
            <consortium name="Lawrence Berkeley National Laboratory"/>
            <person name="Haridas S."/>
            <person name="Hensen N."/>
            <person name="Bonometti L."/>
            <person name="Westerberg I."/>
            <person name="Brannstrom I.O."/>
            <person name="Guillou S."/>
            <person name="Cros-Aarteil S."/>
            <person name="Calhoun S."/>
            <person name="Kuo A."/>
            <person name="Mondo S."/>
            <person name="Pangilinan J."/>
            <person name="Riley R."/>
            <person name="LaButti K."/>
            <person name="Andreopoulos B."/>
            <person name="Lipzen A."/>
            <person name="Chen C."/>
            <person name="Yanf M."/>
            <person name="Daum C."/>
            <person name="Ng V."/>
            <person name="Clum A."/>
            <person name="Steindorff A."/>
            <person name="Ohm R."/>
            <person name="Martin F."/>
            <person name="Silar P."/>
            <person name="Natvig D."/>
            <person name="Lalanne C."/>
            <person name="Gautier V."/>
            <person name="Ament-velasquez S.L."/>
            <person name="Kruys A."/>
            <person name="Hutchinson M.I."/>
            <person name="Powell A.J."/>
            <person name="Barry K."/>
            <person name="Miller A.N."/>
            <person name="Grigoriev I.V."/>
            <person name="Debuchy R."/>
            <person name="Gladieux P."/>
            <person name="Thoren M.H."/>
            <person name="Johannesson H."/>
        </authorList>
    </citation>
    <scope>NUCLEOTIDE SEQUENCE</scope>
    <source>
        <strain evidence="4">FGSC 1904</strain>
    </source>
</reference>
<keyword evidence="2" id="KW-1133">Transmembrane helix</keyword>
<evidence type="ECO:0000313" key="5">
    <source>
        <dbReference type="Proteomes" id="UP001281003"/>
    </source>
</evidence>
<evidence type="ECO:0000256" key="2">
    <source>
        <dbReference type="SAM" id="Phobius"/>
    </source>
</evidence>
<dbReference type="EMBL" id="JAUTDP010000009">
    <property type="protein sequence ID" value="KAK3396646.1"/>
    <property type="molecule type" value="Genomic_DNA"/>
</dbReference>
<proteinExistence type="predicted"/>
<keyword evidence="5" id="KW-1185">Reference proteome</keyword>
<dbReference type="AlphaFoldDB" id="A0AAE0PB02"/>
<protein>
    <submittedName>
        <fullName evidence="4">Uncharacterized protein</fullName>
    </submittedName>
</protein>
<accession>A0AAE0PB02</accession>
<keyword evidence="2" id="KW-0812">Transmembrane</keyword>
<feature type="signal peptide" evidence="3">
    <location>
        <begin position="1"/>
        <end position="20"/>
    </location>
</feature>
<evidence type="ECO:0000313" key="4">
    <source>
        <dbReference type="EMBL" id="KAK3396646.1"/>
    </source>
</evidence>
<organism evidence="4 5">
    <name type="scientific">Sordaria brevicollis</name>
    <dbReference type="NCBI Taxonomy" id="83679"/>
    <lineage>
        <taxon>Eukaryota</taxon>
        <taxon>Fungi</taxon>
        <taxon>Dikarya</taxon>
        <taxon>Ascomycota</taxon>
        <taxon>Pezizomycotina</taxon>
        <taxon>Sordariomycetes</taxon>
        <taxon>Sordariomycetidae</taxon>
        <taxon>Sordariales</taxon>
        <taxon>Sordariaceae</taxon>
        <taxon>Sordaria</taxon>
    </lineage>
</organism>